<dbReference type="InterPro" id="IPR007159">
    <property type="entry name" value="SpoVT-AbrB_dom"/>
</dbReference>
<feature type="domain" description="SpoVT-AbrB" evidence="2">
    <location>
        <begin position="5"/>
        <end position="53"/>
    </location>
</feature>
<protein>
    <submittedName>
        <fullName evidence="3">Type II toxin-antitoxin system PrlF family antitoxin</fullName>
    </submittedName>
</protein>
<dbReference type="InterPro" id="IPR037914">
    <property type="entry name" value="SpoVT-AbrB_sf"/>
</dbReference>
<evidence type="ECO:0000259" key="2">
    <source>
        <dbReference type="PROSITE" id="PS51740"/>
    </source>
</evidence>
<dbReference type="Proteomes" id="UP001529369">
    <property type="component" value="Unassembled WGS sequence"/>
</dbReference>
<evidence type="ECO:0000313" key="4">
    <source>
        <dbReference type="Proteomes" id="UP001529369"/>
    </source>
</evidence>
<sequence>MTMIEEVCTITAKGQTTVPKAVRQALGVGYGGRIAFRVEEGGAVSVHALQGAEDTDPALAPFLALLAADLTTRPADAVRPLPDSLAARLEALGAEVGEVDPDAPIEGEVSL</sequence>
<evidence type="ECO:0000256" key="1">
    <source>
        <dbReference type="PROSITE-ProRule" id="PRU01076"/>
    </source>
</evidence>
<dbReference type="PROSITE" id="PS51740">
    <property type="entry name" value="SPOVT_ABRB"/>
    <property type="match status" value="1"/>
</dbReference>
<name>A0ABT7ZZF8_9PROT</name>
<proteinExistence type="predicted"/>
<organism evidence="3 4">
    <name type="scientific">Paeniroseomonas aquatica</name>
    <dbReference type="NCBI Taxonomy" id="373043"/>
    <lineage>
        <taxon>Bacteria</taxon>
        <taxon>Pseudomonadati</taxon>
        <taxon>Pseudomonadota</taxon>
        <taxon>Alphaproteobacteria</taxon>
        <taxon>Acetobacterales</taxon>
        <taxon>Acetobacteraceae</taxon>
        <taxon>Paeniroseomonas</taxon>
    </lineage>
</organism>
<reference evidence="4" key="1">
    <citation type="journal article" date="2019" name="Int. J. Syst. Evol. Microbiol.">
        <title>The Global Catalogue of Microorganisms (GCM) 10K type strain sequencing project: providing services to taxonomists for standard genome sequencing and annotation.</title>
        <authorList>
            <consortium name="The Broad Institute Genomics Platform"/>
            <consortium name="The Broad Institute Genome Sequencing Center for Infectious Disease"/>
            <person name="Wu L."/>
            <person name="Ma J."/>
        </authorList>
    </citation>
    <scope>NUCLEOTIDE SEQUENCE [LARGE SCALE GENOMIC DNA]</scope>
    <source>
        <strain evidence="4">CECT 7131</strain>
    </source>
</reference>
<dbReference type="Pfam" id="PF15937">
    <property type="entry name" value="PrlF_antitoxin"/>
    <property type="match status" value="1"/>
</dbReference>
<dbReference type="SUPFAM" id="SSF89447">
    <property type="entry name" value="AbrB/MazE/MraZ-like"/>
    <property type="match status" value="1"/>
</dbReference>
<dbReference type="RefSeq" id="WP_290314568.1">
    <property type="nucleotide sequence ID" value="NZ_JAUFPN010000005.1"/>
</dbReference>
<dbReference type="Gene3D" id="2.10.260.10">
    <property type="match status" value="1"/>
</dbReference>
<gene>
    <name evidence="3" type="ORF">QWZ14_00420</name>
</gene>
<dbReference type="InterPro" id="IPR031848">
    <property type="entry name" value="PrlF_antitoxin"/>
</dbReference>
<evidence type="ECO:0000313" key="3">
    <source>
        <dbReference type="EMBL" id="MDN3562849.1"/>
    </source>
</evidence>
<dbReference type="EMBL" id="JAUFPN010000005">
    <property type="protein sequence ID" value="MDN3562849.1"/>
    <property type="molecule type" value="Genomic_DNA"/>
</dbReference>
<keyword evidence="1" id="KW-0238">DNA-binding</keyword>
<keyword evidence="4" id="KW-1185">Reference proteome</keyword>
<comment type="caution">
    <text evidence="3">The sequence shown here is derived from an EMBL/GenBank/DDBJ whole genome shotgun (WGS) entry which is preliminary data.</text>
</comment>
<accession>A0ABT7ZZF8</accession>